<feature type="domain" description="AMP-dependent synthetase/ligase" evidence="2">
    <location>
        <begin position="11"/>
        <end position="114"/>
    </location>
</feature>
<dbReference type="EMBL" id="CP064786">
    <property type="protein sequence ID" value="QSG03166.1"/>
    <property type="molecule type" value="Genomic_DNA"/>
</dbReference>
<dbReference type="Proteomes" id="UP000663586">
    <property type="component" value="Chromosome"/>
</dbReference>
<dbReference type="AlphaFoldDB" id="A0A897MYG9"/>
<dbReference type="SUPFAM" id="SSF56801">
    <property type="entry name" value="Acetyl-CoA synthetase-like"/>
    <property type="match status" value="1"/>
</dbReference>
<dbReference type="InterPro" id="IPR050237">
    <property type="entry name" value="ATP-dep_AMP-bd_enzyme"/>
</dbReference>
<keyword evidence="3" id="KW-0436">Ligase</keyword>
<dbReference type="RefSeq" id="WP_238477226.1">
    <property type="nucleotide sequence ID" value="NZ_CP064786.1"/>
</dbReference>
<dbReference type="Pfam" id="PF00501">
    <property type="entry name" value="AMP-binding"/>
    <property type="match status" value="1"/>
</dbReference>
<evidence type="ECO:0000256" key="1">
    <source>
        <dbReference type="SAM" id="MobiDB-lite"/>
    </source>
</evidence>
<dbReference type="InterPro" id="IPR000873">
    <property type="entry name" value="AMP-dep_synth/lig_dom"/>
</dbReference>
<dbReference type="PANTHER" id="PTHR43767:SF1">
    <property type="entry name" value="NONRIBOSOMAL PEPTIDE SYNTHASE PES1 (EUROFUNG)-RELATED"/>
    <property type="match status" value="1"/>
</dbReference>
<feature type="region of interest" description="Disordered" evidence="1">
    <location>
        <begin position="165"/>
        <end position="201"/>
    </location>
</feature>
<gene>
    <name evidence="3" type="primary">caiC3</name>
    <name evidence="3" type="ORF">AArcS_1965</name>
</gene>
<dbReference type="PANTHER" id="PTHR43767">
    <property type="entry name" value="LONG-CHAIN-FATTY-ACID--COA LIGASE"/>
    <property type="match status" value="1"/>
</dbReference>
<proteinExistence type="predicted"/>
<reference evidence="3" key="1">
    <citation type="submission" date="2020-11" db="EMBL/GenBank/DDBJ databases">
        <title>Carbohydrate-dependent, anaerobic sulfur respiration: A novel catabolism in halophilic archaea.</title>
        <authorList>
            <person name="Sorokin D.Y."/>
            <person name="Messina E."/>
            <person name="Smedile F."/>
            <person name="La Cono V."/>
            <person name="Hallsworth J.E."/>
            <person name="Yakimov M.M."/>
        </authorList>
    </citation>
    <scope>NUCLEOTIDE SEQUENCE</scope>
    <source>
        <strain evidence="3">AArc-S</strain>
    </source>
</reference>
<dbReference type="GO" id="GO:0016874">
    <property type="term" value="F:ligase activity"/>
    <property type="evidence" value="ECO:0007669"/>
    <property type="project" value="UniProtKB-KW"/>
</dbReference>
<evidence type="ECO:0000259" key="2">
    <source>
        <dbReference type="Pfam" id="PF00501"/>
    </source>
</evidence>
<protein>
    <submittedName>
        <fullName evidence="3">Acyl-CoA synthetase (AMP-forming)/AMP-acid ligase II</fullName>
    </submittedName>
</protein>
<dbReference type="GeneID" id="70685340"/>
<evidence type="ECO:0000313" key="3">
    <source>
        <dbReference type="EMBL" id="QSG03166.1"/>
    </source>
</evidence>
<dbReference type="KEGG" id="hara:AArcS_1965"/>
<accession>A0A897MYG9</accession>
<organism evidence="3 4">
    <name type="scientific">Natranaeroarchaeum sulfidigenes</name>
    <dbReference type="NCBI Taxonomy" id="2784880"/>
    <lineage>
        <taxon>Archaea</taxon>
        <taxon>Methanobacteriati</taxon>
        <taxon>Methanobacteriota</taxon>
        <taxon>Stenosarchaea group</taxon>
        <taxon>Halobacteria</taxon>
        <taxon>Halobacteriales</taxon>
        <taxon>Natronoarchaeaceae</taxon>
        <taxon>Natranaeroarchaeum</taxon>
    </lineage>
</organism>
<dbReference type="InterPro" id="IPR042099">
    <property type="entry name" value="ANL_N_sf"/>
</dbReference>
<name>A0A897MYG9_9EURY</name>
<sequence length="222" mass="23619">MSNIVNVLQLAAMDNQDTTAIDADPELSFSRLWSLTDRFAGGLRAHEIGKGDSVGICLTDPATLLVAIYGTLRNGSVPVVFSPDLFDSEVADGLDEVGSTALVVDDRSPVSLISLSSSMQFIITVDIDSYFGMSYEEFLDNSGINPSGARTGRNLIERAEDDDAVLTYGPTDGDGAPRTYTHGDLQEAASEAEPSRQKPIVALGPVYEEIQPDSASLSPNPC</sequence>
<dbReference type="Gene3D" id="3.40.50.12780">
    <property type="entry name" value="N-terminal domain of ligase-like"/>
    <property type="match status" value="1"/>
</dbReference>
<evidence type="ECO:0000313" key="4">
    <source>
        <dbReference type="Proteomes" id="UP000663586"/>
    </source>
</evidence>
<keyword evidence="4" id="KW-1185">Reference proteome</keyword>